<feature type="region of interest" description="Disordered" evidence="1">
    <location>
        <begin position="1"/>
        <end position="35"/>
    </location>
</feature>
<comment type="caution">
    <text evidence="2">The sequence shown here is derived from an EMBL/GenBank/DDBJ whole genome shotgun (WGS) entry which is preliminary data.</text>
</comment>
<protein>
    <recommendedName>
        <fullName evidence="4">F-box domain-containing protein</fullName>
    </recommendedName>
</protein>
<feature type="region of interest" description="Disordered" evidence="1">
    <location>
        <begin position="162"/>
        <end position="190"/>
    </location>
</feature>
<evidence type="ECO:0000313" key="2">
    <source>
        <dbReference type="EMBL" id="KAJ2925825.1"/>
    </source>
</evidence>
<proteinExistence type="predicted"/>
<feature type="non-terminal residue" evidence="2">
    <location>
        <position position="779"/>
    </location>
</feature>
<name>A0A9W8J7F6_9AGAR</name>
<dbReference type="Proteomes" id="UP001140091">
    <property type="component" value="Unassembled WGS sequence"/>
</dbReference>
<evidence type="ECO:0000256" key="1">
    <source>
        <dbReference type="SAM" id="MobiDB-lite"/>
    </source>
</evidence>
<reference evidence="2" key="1">
    <citation type="submission" date="2022-06" db="EMBL/GenBank/DDBJ databases">
        <title>Genome Sequence of Candolleomyces eurysporus.</title>
        <authorList>
            <person name="Buettner E."/>
        </authorList>
    </citation>
    <scope>NUCLEOTIDE SEQUENCE</scope>
    <source>
        <strain evidence="2">VTCC 930004</strain>
    </source>
</reference>
<feature type="compositionally biased region" description="Acidic residues" evidence="1">
    <location>
        <begin position="175"/>
        <end position="185"/>
    </location>
</feature>
<keyword evidence="3" id="KW-1185">Reference proteome</keyword>
<organism evidence="2 3">
    <name type="scientific">Candolleomyces eurysporus</name>
    <dbReference type="NCBI Taxonomy" id="2828524"/>
    <lineage>
        <taxon>Eukaryota</taxon>
        <taxon>Fungi</taxon>
        <taxon>Dikarya</taxon>
        <taxon>Basidiomycota</taxon>
        <taxon>Agaricomycotina</taxon>
        <taxon>Agaricomycetes</taxon>
        <taxon>Agaricomycetidae</taxon>
        <taxon>Agaricales</taxon>
        <taxon>Agaricineae</taxon>
        <taxon>Psathyrellaceae</taxon>
        <taxon>Candolleomyces</taxon>
    </lineage>
</organism>
<feature type="region of interest" description="Disordered" evidence="1">
    <location>
        <begin position="465"/>
        <end position="491"/>
    </location>
</feature>
<evidence type="ECO:0000313" key="3">
    <source>
        <dbReference type="Proteomes" id="UP001140091"/>
    </source>
</evidence>
<sequence>MFVASGLYRSPGGSIESDYDESEDNIRRPSGLGSAVSLTLPSIPITPTPTRTQRDRPGYQRRTVVPELPPLPPSTVVKTARTFDFPVEVLDLVFSHLPRKAVVPLCPLSRAFCSAGRVNLYYKLELDTLSPLQLQKLLALLASRKDLTDLVQECMCQMWPSFLSPPSSPKPKKEDEDDDDDDDDGPVYTYEDSWEEDELKNRLLAATFTLALQRMSNLVKLTLPNFDQSLLAQHTAFGLRSLTLMSAKMSGDEMSALFTWLDGQINVSELKFPKLDDSTNEVPNQPQDSTPPIHQHQPQNSVHLLQVPLNGSSSSSSSWPMVATTTPLSPYFPDSRPISPVNPAVRQSLLGSPTLLPSLTTLHATPAILALLQPSSAPLATEFSAASSAISLPNTNTTTTHSARRLQNVYLNISTTLYTGLRPNTVMASLRGSVTKLGVRFGENVDKRTVEKVLGAIAAILGSGAPEDNSNNKSTGNGLDAEKGGEGGGWRGLEELEVSFRTKVALMPGMEETLYKSLQTTLPRYTHLRKLSLNFPSSSSPRKSSASFLLTPPIAPPMELEVALKGDTVFRFPAPPPSRLPSPSSVTGQAATQQQARYLKGLYPIQPIAAGASTAVYPSFDTIRGTSTTKRMSLFNVNGGSDKVPRVVEGTWGEEQEQPEHEGGLSAKDKARLEMWTKQCPSLRVIVLPGGVVWEAPCSSECICFCHCTSKRGCKPASEFSIPETSVAISPIRVIFLLPFDLLSVTVSVDEPPSAPVLAPPKPGTEQLACPTIPSGSQL</sequence>
<dbReference type="OrthoDB" id="3067712at2759"/>
<feature type="region of interest" description="Disordered" evidence="1">
    <location>
        <begin position="275"/>
        <end position="297"/>
    </location>
</feature>
<feature type="compositionally biased region" description="Polar residues" evidence="1">
    <location>
        <begin position="280"/>
        <end position="297"/>
    </location>
</feature>
<dbReference type="AlphaFoldDB" id="A0A9W8J7F6"/>
<evidence type="ECO:0008006" key="4">
    <source>
        <dbReference type="Google" id="ProtNLM"/>
    </source>
</evidence>
<feature type="region of interest" description="Disordered" evidence="1">
    <location>
        <begin position="756"/>
        <end position="779"/>
    </location>
</feature>
<gene>
    <name evidence="2" type="ORF">H1R20_g11269</name>
</gene>
<accession>A0A9W8J7F6</accession>
<dbReference type="EMBL" id="JANBPK010001111">
    <property type="protein sequence ID" value="KAJ2925825.1"/>
    <property type="molecule type" value="Genomic_DNA"/>
</dbReference>